<comment type="caution">
    <text evidence="1">The sequence shown here is derived from an EMBL/GenBank/DDBJ whole genome shotgun (WGS) entry which is preliminary data.</text>
</comment>
<dbReference type="Proteomes" id="UP000824120">
    <property type="component" value="Chromosome 6"/>
</dbReference>
<accession>A0A9J5YGB0</accession>
<protein>
    <submittedName>
        <fullName evidence="1">Uncharacterized protein</fullName>
    </submittedName>
</protein>
<name>A0A9J5YGB0_SOLCO</name>
<reference evidence="1 2" key="1">
    <citation type="submission" date="2020-09" db="EMBL/GenBank/DDBJ databases">
        <title>De no assembly of potato wild relative species, Solanum commersonii.</title>
        <authorList>
            <person name="Cho K."/>
        </authorList>
    </citation>
    <scope>NUCLEOTIDE SEQUENCE [LARGE SCALE GENOMIC DNA]</scope>
    <source>
        <strain evidence="1">LZ3.2</strain>
        <tissue evidence="1">Leaf</tissue>
    </source>
</reference>
<organism evidence="1 2">
    <name type="scientific">Solanum commersonii</name>
    <name type="common">Commerson's wild potato</name>
    <name type="synonym">Commerson's nightshade</name>
    <dbReference type="NCBI Taxonomy" id="4109"/>
    <lineage>
        <taxon>Eukaryota</taxon>
        <taxon>Viridiplantae</taxon>
        <taxon>Streptophyta</taxon>
        <taxon>Embryophyta</taxon>
        <taxon>Tracheophyta</taxon>
        <taxon>Spermatophyta</taxon>
        <taxon>Magnoliopsida</taxon>
        <taxon>eudicotyledons</taxon>
        <taxon>Gunneridae</taxon>
        <taxon>Pentapetalae</taxon>
        <taxon>asterids</taxon>
        <taxon>lamiids</taxon>
        <taxon>Solanales</taxon>
        <taxon>Solanaceae</taxon>
        <taxon>Solanoideae</taxon>
        <taxon>Solaneae</taxon>
        <taxon>Solanum</taxon>
    </lineage>
</organism>
<proteinExistence type="predicted"/>
<sequence>MYPLYVDITDRKAGEIHCFDATSGEIICIEGSEKDVQVLVVVELKIGEVKEKQLDKDKATLVSIMTKYKIEYSFNFRIF</sequence>
<gene>
    <name evidence="1" type="ORF">H5410_030034</name>
</gene>
<dbReference type="AlphaFoldDB" id="A0A9J5YGB0"/>
<keyword evidence="2" id="KW-1185">Reference proteome</keyword>
<evidence type="ECO:0000313" key="2">
    <source>
        <dbReference type="Proteomes" id="UP000824120"/>
    </source>
</evidence>
<dbReference type="EMBL" id="JACXVP010000006">
    <property type="protein sequence ID" value="KAG5598664.1"/>
    <property type="molecule type" value="Genomic_DNA"/>
</dbReference>
<dbReference type="OrthoDB" id="1305604at2759"/>
<evidence type="ECO:0000313" key="1">
    <source>
        <dbReference type="EMBL" id="KAG5598664.1"/>
    </source>
</evidence>